<protein>
    <submittedName>
        <fullName evidence="1">ERF superfamily protein</fullName>
    </submittedName>
</protein>
<evidence type="ECO:0000313" key="2">
    <source>
        <dbReference type="Proteomes" id="UP000028868"/>
    </source>
</evidence>
<evidence type="ECO:0000313" key="1">
    <source>
        <dbReference type="EMBL" id="CDQ22625.1"/>
    </source>
</evidence>
<dbReference type="EMBL" id="CCDI010000001">
    <property type="protein sequence ID" value="CDQ22625.1"/>
    <property type="molecule type" value="Genomic_DNA"/>
</dbReference>
<organism evidence="1 2">
    <name type="scientific">Halobacillus karajensis</name>
    <dbReference type="NCBI Taxonomy" id="195088"/>
    <lineage>
        <taxon>Bacteria</taxon>
        <taxon>Bacillati</taxon>
        <taxon>Bacillota</taxon>
        <taxon>Bacilli</taxon>
        <taxon>Bacillales</taxon>
        <taxon>Bacillaceae</taxon>
        <taxon>Halobacillus</taxon>
    </lineage>
</organism>
<gene>
    <name evidence="1" type="ORF">BN983_00838</name>
</gene>
<dbReference type="AlphaFoldDB" id="A0A059NWA5"/>
<reference evidence="2" key="1">
    <citation type="submission" date="2014-03" db="EMBL/GenBank/DDBJ databases">
        <authorList>
            <person name="Urmite Genomes U."/>
        </authorList>
    </citation>
    <scope>NUCLEOTIDE SEQUENCE [LARGE SCALE GENOMIC DNA]</scope>
    <source>
        <strain evidence="2">HD-03</strain>
    </source>
</reference>
<keyword evidence="2" id="KW-1185">Reference proteome</keyword>
<dbReference type="InterPro" id="IPR007499">
    <property type="entry name" value="ERF_bacteria_virus"/>
</dbReference>
<accession>A0A059NWA5</accession>
<proteinExistence type="predicted"/>
<comment type="caution">
    <text evidence="1">The sequence shown here is derived from an EMBL/GenBank/DDBJ whole genome shotgun (WGS) entry which is preliminary data.</text>
</comment>
<dbReference type="Pfam" id="PF04404">
    <property type="entry name" value="ERF"/>
    <property type="match status" value="1"/>
</dbReference>
<name>A0A059NWA5_9BACI</name>
<reference evidence="1 2" key="2">
    <citation type="submission" date="2014-05" db="EMBL/GenBank/DDBJ databases">
        <title>Draft genome sequence of Halobacillus karajensis HK-03.</title>
        <authorList>
            <person name="Khelaifia S."/>
            <person name="Croce O."/>
            <person name="Lagier J.C."/>
            <person name="Raoult D."/>
        </authorList>
    </citation>
    <scope>NUCLEOTIDE SEQUENCE [LARGE SCALE GENOMIC DNA]</scope>
    <source>
        <strain evidence="1 2">HD-03</strain>
    </source>
</reference>
<sequence length="133" mass="14832">MEKSESIIELSKSLAQFQQEVKQPMKDADNPFFKSKYVPLESVVEAITNCAPKHGLSFVQYPCNNDDGRIGIATVVTHTSGEYMEFDPVFMKPEKDTPQGSSEGWLRVNKNQVEVVGVRNGKGDTGDYKKVSK</sequence>
<dbReference type="RefSeq" id="WP_035507583.1">
    <property type="nucleotide sequence ID" value="NZ_CCDI010000001.1"/>
</dbReference>
<dbReference type="Proteomes" id="UP000028868">
    <property type="component" value="Unassembled WGS sequence"/>
</dbReference>